<dbReference type="RefSeq" id="WP_012787875.1">
    <property type="nucleotide sequence ID" value="NC_013132.1"/>
</dbReference>
<name>A0A979FYZ2_CHIPD</name>
<accession>A0A979FYZ2</accession>
<evidence type="ECO:0000313" key="2">
    <source>
        <dbReference type="Proteomes" id="UP000002215"/>
    </source>
</evidence>
<evidence type="ECO:0000313" key="1">
    <source>
        <dbReference type="EMBL" id="ACU57699.1"/>
    </source>
</evidence>
<dbReference type="PROSITE" id="PS51257">
    <property type="entry name" value="PROKAR_LIPOPROTEIN"/>
    <property type="match status" value="1"/>
</dbReference>
<reference evidence="1 2" key="2">
    <citation type="journal article" date="2010" name="Stand. Genomic Sci.">
        <title>Complete genome sequence of Chitinophaga pinensis type strain (UQM 2034).</title>
        <authorList>
            <person name="Glavina Del Rio T."/>
            <person name="Abt B."/>
            <person name="Spring S."/>
            <person name="Lapidus A."/>
            <person name="Nolan M."/>
            <person name="Tice H."/>
            <person name="Copeland A."/>
            <person name="Cheng J.F."/>
            <person name="Chen F."/>
            <person name="Bruce D."/>
            <person name="Goodwin L."/>
            <person name="Pitluck S."/>
            <person name="Ivanova N."/>
            <person name="Mavromatis K."/>
            <person name="Mikhailova N."/>
            <person name="Pati A."/>
            <person name="Chen A."/>
            <person name="Palaniappan K."/>
            <person name="Land M."/>
            <person name="Hauser L."/>
            <person name="Chang Y.J."/>
            <person name="Jeffries C.D."/>
            <person name="Chain P."/>
            <person name="Saunders E."/>
            <person name="Detter J.C."/>
            <person name="Brettin T."/>
            <person name="Rohde M."/>
            <person name="Goker M."/>
            <person name="Bristow J."/>
            <person name="Eisen J.A."/>
            <person name="Markowitz V."/>
            <person name="Hugenholtz P."/>
            <person name="Kyrpides N.C."/>
            <person name="Klenk H.P."/>
            <person name="Lucas S."/>
        </authorList>
    </citation>
    <scope>NUCLEOTIDE SEQUENCE [LARGE SCALE GENOMIC DNA]</scope>
    <source>
        <strain evidence="2">ATCC 43595 / DSM 2588 / LMG 13176 / NBRC 15968 / NCIMB 11800 / UQM 2034</strain>
    </source>
</reference>
<gene>
    <name evidence="1" type="ordered locus">Cpin_0198</name>
</gene>
<reference evidence="2" key="1">
    <citation type="submission" date="2009-08" db="EMBL/GenBank/DDBJ databases">
        <title>The complete genome of Chitinophaga pinensis DSM 2588.</title>
        <authorList>
            <consortium name="US DOE Joint Genome Institute (JGI-PGF)"/>
            <person name="Lucas S."/>
            <person name="Copeland A."/>
            <person name="Lapidus A."/>
            <person name="Glavina del Rio T."/>
            <person name="Dalin E."/>
            <person name="Tice H."/>
            <person name="Bruce D."/>
            <person name="Goodwin L."/>
            <person name="Pitluck S."/>
            <person name="Kyrpides N."/>
            <person name="Mavromatis K."/>
            <person name="Ivanova N."/>
            <person name="Mikhailova N."/>
            <person name="Sims D."/>
            <person name="Meinche L."/>
            <person name="Brettin T."/>
            <person name="Detter J.C."/>
            <person name="Han C."/>
            <person name="Larimer F."/>
            <person name="Land M."/>
            <person name="Hauser L."/>
            <person name="Markowitz V."/>
            <person name="Cheng J.-F."/>
            <person name="Hugenholtz P."/>
            <person name="Woyke T."/>
            <person name="Wu D."/>
            <person name="Spring S."/>
            <person name="Klenk H.-P."/>
            <person name="Eisen J.A."/>
        </authorList>
    </citation>
    <scope>NUCLEOTIDE SEQUENCE [LARGE SCALE GENOMIC DNA]</scope>
    <source>
        <strain evidence="2">ATCC 43595 / DSM 2588 / LMG 13176 / NBRC 15968 / NCIMB 11800 / UQM 2034</strain>
    </source>
</reference>
<proteinExistence type="predicted"/>
<protein>
    <submittedName>
        <fullName evidence="1">Uncharacterized protein</fullName>
    </submittedName>
</protein>
<dbReference type="Proteomes" id="UP000002215">
    <property type="component" value="Chromosome"/>
</dbReference>
<dbReference type="AlphaFoldDB" id="A0A979FYZ2"/>
<organism evidence="1 2">
    <name type="scientific">Chitinophaga pinensis (strain ATCC 43595 / DSM 2588 / LMG 13176 / NBRC 15968 / NCIMB 11800 / UQM 2034)</name>
    <dbReference type="NCBI Taxonomy" id="485918"/>
    <lineage>
        <taxon>Bacteria</taxon>
        <taxon>Pseudomonadati</taxon>
        <taxon>Bacteroidota</taxon>
        <taxon>Chitinophagia</taxon>
        <taxon>Chitinophagales</taxon>
        <taxon>Chitinophagaceae</taxon>
        <taxon>Chitinophaga</taxon>
    </lineage>
</organism>
<dbReference type="KEGG" id="cpi:Cpin_0198"/>
<dbReference type="OrthoDB" id="660013at2"/>
<dbReference type="EMBL" id="CP001699">
    <property type="protein sequence ID" value="ACU57699.1"/>
    <property type="molecule type" value="Genomic_DNA"/>
</dbReference>
<sequence>MRPVLTIVCVALLLSACEKERHEEVRKFISCQMDSVFFIGENPKAVITRANLTDTDPNNDIDKLTITARGEKAEKLNITLIGSSEGLDQGMFYSQDGNKFSVYYDKNNITQLADQTYGSFTLAIRSVKDSLVEAVFYGTAVDTSGTFVPKPVTHGFLRAIITAN</sequence>